<dbReference type="OrthoDB" id="8249012at2759"/>
<dbReference type="Proteomes" id="UP000557566">
    <property type="component" value="Unassembled WGS sequence"/>
</dbReference>
<dbReference type="SUPFAM" id="SSF51197">
    <property type="entry name" value="Clavaminate synthase-like"/>
    <property type="match status" value="1"/>
</dbReference>
<evidence type="ECO:0008006" key="3">
    <source>
        <dbReference type="Google" id="ProtNLM"/>
    </source>
</evidence>
<comment type="caution">
    <text evidence="1">The sequence shown here is derived from an EMBL/GenBank/DDBJ whole genome shotgun (WGS) entry which is preliminary data.</text>
</comment>
<evidence type="ECO:0000313" key="2">
    <source>
        <dbReference type="Proteomes" id="UP000557566"/>
    </source>
</evidence>
<keyword evidence="2" id="KW-1185">Reference proteome</keyword>
<gene>
    <name evidence="1" type="ORF">G6O67_004486</name>
</gene>
<accession>A0A8H4V4G7</accession>
<proteinExistence type="predicted"/>
<organism evidence="1 2">
    <name type="scientific">Ophiocordyceps sinensis</name>
    <dbReference type="NCBI Taxonomy" id="72228"/>
    <lineage>
        <taxon>Eukaryota</taxon>
        <taxon>Fungi</taxon>
        <taxon>Dikarya</taxon>
        <taxon>Ascomycota</taxon>
        <taxon>Pezizomycotina</taxon>
        <taxon>Sordariomycetes</taxon>
        <taxon>Hypocreomycetidae</taxon>
        <taxon>Hypocreales</taxon>
        <taxon>Ophiocordycipitaceae</taxon>
        <taxon>Ophiocordyceps</taxon>
    </lineage>
</organism>
<dbReference type="PANTHER" id="PTHR30613">
    <property type="entry name" value="UNCHARACTERIZED PROTEIN YBIU-RELATED"/>
    <property type="match status" value="1"/>
</dbReference>
<dbReference type="EMBL" id="JAAVMX010000005">
    <property type="protein sequence ID" value="KAF4508053.1"/>
    <property type="molecule type" value="Genomic_DNA"/>
</dbReference>
<sequence>MLRLGLTRLTRRASSQLCRSASAAAHNKVEGDISDAFVSLSGTHRAPLPDRYRQLKCDLVRGREDLIVQSWTRLLAELKRENDTIAAKGPDIIPQVDFADLEGGCERLKGEIKKRGALVVRGVIPEEEARNYKEEVEAYVDKNPHTRSFPANNPQVYELYWSGPQLKARSHPSLLRLQKHLLSFLWHTSSPTAQISLANPLSYADRLRIRQPGDASFALGPHMDGGSVERWERDGYGRGGVYDGIFEGSWETHDAWDASGRVDAVNNLYDGLGACSVFRMWQGWLSMSRSGPREGTLLVNPLMHLATAYVLLRPFFRPLDTTKSARFLDESNWALTTMSEMTSELQGTSPGHGQELSDELHPHLELERTMVHVPEIKPGDFVAWHCDAIHSVDKVHKGHSDSSVLYIPVCPVTALNAEYLARQRDAFRRATPAPDFPGGQGESRHVGRPTEEMMRGWTTAVGRQAFGLEKFDVREDALPGEREVVEKANATLGF</sequence>
<protein>
    <recommendedName>
        <fullName evidence="3">DUF1479 domain protein</fullName>
    </recommendedName>
</protein>
<dbReference type="AlphaFoldDB" id="A0A8H4V4G7"/>
<dbReference type="InterPro" id="IPR010856">
    <property type="entry name" value="Gig2-like"/>
</dbReference>
<dbReference type="Pfam" id="PF07350">
    <property type="entry name" value="Gig2-like"/>
    <property type="match status" value="1"/>
</dbReference>
<dbReference type="Gene3D" id="2.60.120.330">
    <property type="entry name" value="B-lactam Antibiotic, Isopenicillin N Synthase, Chain"/>
    <property type="match status" value="1"/>
</dbReference>
<name>A0A8H4V4G7_9HYPO</name>
<dbReference type="InterPro" id="IPR027443">
    <property type="entry name" value="IPNS-like_sf"/>
</dbReference>
<evidence type="ECO:0000313" key="1">
    <source>
        <dbReference type="EMBL" id="KAF4508053.1"/>
    </source>
</evidence>
<dbReference type="PANTHER" id="PTHR30613:SF1">
    <property type="entry name" value="DUF1479 DOMAIN PROTEIN (AFU_ORTHOLOGUE AFUA_5G09280)"/>
    <property type="match status" value="1"/>
</dbReference>
<reference evidence="1 2" key="1">
    <citation type="journal article" date="2020" name="Genome Biol. Evol.">
        <title>A new high-quality draft genome assembly of the Chinese cordyceps Ophiocordyceps sinensis.</title>
        <authorList>
            <person name="Shu R."/>
            <person name="Zhang J."/>
            <person name="Meng Q."/>
            <person name="Zhang H."/>
            <person name="Zhou G."/>
            <person name="Li M."/>
            <person name="Wu P."/>
            <person name="Zhao Y."/>
            <person name="Chen C."/>
            <person name="Qin Q."/>
        </authorList>
    </citation>
    <scope>NUCLEOTIDE SEQUENCE [LARGE SCALE GENOMIC DNA]</scope>
    <source>
        <strain evidence="1 2">IOZ07</strain>
    </source>
</reference>